<dbReference type="STRING" id="1150469.RSPPHO_02575"/>
<dbReference type="Pfam" id="PF13649">
    <property type="entry name" value="Methyltransf_25"/>
    <property type="match status" value="1"/>
</dbReference>
<gene>
    <name evidence="2" type="ORF">RSPPHO_02575</name>
</gene>
<dbReference type="Gene3D" id="3.40.50.150">
    <property type="entry name" value="Vaccinia Virus protein VP39"/>
    <property type="match status" value="1"/>
</dbReference>
<dbReference type="EMBL" id="HE663493">
    <property type="protein sequence ID" value="CCG09201.1"/>
    <property type="molecule type" value="Genomic_DNA"/>
</dbReference>
<dbReference type="KEGG" id="rpm:RSPPHO_02575"/>
<sequence length="222" mass="24427">MPPVMDADDTRVAALYTGFLKRHGPTYRALHWSSPESQQERFARLAAVGLKPGQSVLDVGCGLGDFLGWLEAQGVLVDYTGLDMTPAMIEHCRATHPRGRFVVGNVAAGPMPTLARFDWVVASGIFAFRQSEPEVYMRSVIERLWRLARCGVAFNALSTRAPHPERWSLFHADPEATLAFCQALGGTCRLTHTADHSDFTVHLWRDAHSASEAKLLAAVPSE</sequence>
<organism evidence="2 3">
    <name type="scientific">Pararhodospirillum photometricum DSM 122</name>
    <dbReference type="NCBI Taxonomy" id="1150469"/>
    <lineage>
        <taxon>Bacteria</taxon>
        <taxon>Pseudomonadati</taxon>
        <taxon>Pseudomonadota</taxon>
        <taxon>Alphaproteobacteria</taxon>
        <taxon>Rhodospirillales</taxon>
        <taxon>Rhodospirillaceae</taxon>
        <taxon>Pararhodospirillum</taxon>
    </lineage>
</organism>
<accession>H6SMR6</accession>
<dbReference type="InterPro" id="IPR041698">
    <property type="entry name" value="Methyltransf_25"/>
</dbReference>
<evidence type="ECO:0000313" key="2">
    <source>
        <dbReference type="EMBL" id="CCG09201.1"/>
    </source>
</evidence>
<dbReference type="PATRIC" id="fig|1150469.3.peg.2929"/>
<evidence type="ECO:0000313" key="3">
    <source>
        <dbReference type="Proteomes" id="UP000033220"/>
    </source>
</evidence>
<dbReference type="eggNOG" id="COG4106">
    <property type="taxonomic scope" value="Bacteria"/>
</dbReference>
<evidence type="ECO:0000259" key="1">
    <source>
        <dbReference type="Pfam" id="PF13649"/>
    </source>
</evidence>
<reference evidence="2 3" key="1">
    <citation type="submission" date="2012-02" db="EMBL/GenBank/DDBJ databases">
        <title>Shotgun genome sequence of Phaeospirillum photometricum DSM 122.</title>
        <authorList>
            <person name="Duquesne K."/>
            <person name="Sturgis J."/>
        </authorList>
    </citation>
    <scope>NUCLEOTIDE SEQUENCE [LARGE SCALE GENOMIC DNA]</scope>
    <source>
        <strain evidence="3">DSM122</strain>
    </source>
</reference>
<dbReference type="HOGENOM" id="CLU_099766_0_0_5"/>
<dbReference type="Proteomes" id="UP000033220">
    <property type="component" value="Chromosome DSM 122"/>
</dbReference>
<feature type="domain" description="Methyltransferase" evidence="1">
    <location>
        <begin position="56"/>
        <end position="139"/>
    </location>
</feature>
<dbReference type="SUPFAM" id="SSF53335">
    <property type="entry name" value="S-adenosyl-L-methionine-dependent methyltransferases"/>
    <property type="match status" value="1"/>
</dbReference>
<proteinExistence type="predicted"/>
<protein>
    <recommendedName>
        <fullName evidence="1">Methyltransferase domain-containing protein</fullName>
    </recommendedName>
</protein>
<dbReference type="CDD" id="cd02440">
    <property type="entry name" value="AdoMet_MTases"/>
    <property type="match status" value="1"/>
</dbReference>
<dbReference type="InterPro" id="IPR029063">
    <property type="entry name" value="SAM-dependent_MTases_sf"/>
</dbReference>
<keyword evidence="3" id="KW-1185">Reference proteome</keyword>
<dbReference type="AlphaFoldDB" id="H6SMR6"/>
<name>H6SMR6_PARPM</name>